<organism evidence="1 2">
    <name type="scientific">Bosea caraganae</name>
    <dbReference type="NCBI Taxonomy" id="2763117"/>
    <lineage>
        <taxon>Bacteria</taxon>
        <taxon>Pseudomonadati</taxon>
        <taxon>Pseudomonadota</taxon>
        <taxon>Alphaproteobacteria</taxon>
        <taxon>Hyphomicrobiales</taxon>
        <taxon>Boseaceae</taxon>
        <taxon>Bosea</taxon>
    </lineage>
</organism>
<dbReference type="Proteomes" id="UP000255207">
    <property type="component" value="Unassembled WGS sequence"/>
</dbReference>
<dbReference type="EMBL" id="QQTP01000030">
    <property type="protein sequence ID" value="RDJ19688.1"/>
    <property type="molecule type" value="Genomic_DNA"/>
</dbReference>
<evidence type="ECO:0000313" key="2">
    <source>
        <dbReference type="Proteomes" id="UP000255207"/>
    </source>
</evidence>
<dbReference type="InterPro" id="IPR052517">
    <property type="entry name" value="GlcG_carb_metab_protein"/>
</dbReference>
<name>A0A370KXI7_9HYPH</name>
<dbReference type="OrthoDB" id="9815788at2"/>
<dbReference type="PANTHER" id="PTHR34309">
    <property type="entry name" value="SLR1406 PROTEIN"/>
    <property type="match status" value="1"/>
</dbReference>
<gene>
    <name evidence="1" type="ORF">DWE98_28355</name>
</gene>
<dbReference type="Pfam" id="PF03928">
    <property type="entry name" value="HbpS-like"/>
    <property type="match status" value="1"/>
</dbReference>
<reference evidence="2" key="1">
    <citation type="submission" date="2018-07" db="EMBL/GenBank/DDBJ databases">
        <authorList>
            <person name="Safronova V.I."/>
            <person name="Chirak E.R."/>
            <person name="Sazanova A.L."/>
        </authorList>
    </citation>
    <scope>NUCLEOTIDE SEQUENCE [LARGE SCALE GENOMIC DNA]</scope>
    <source>
        <strain evidence="2">RCAM04685</strain>
    </source>
</reference>
<proteinExistence type="predicted"/>
<dbReference type="SUPFAM" id="SSF143744">
    <property type="entry name" value="GlcG-like"/>
    <property type="match status" value="1"/>
</dbReference>
<evidence type="ECO:0000313" key="1">
    <source>
        <dbReference type="EMBL" id="RDJ19688.1"/>
    </source>
</evidence>
<comment type="caution">
    <text evidence="1">The sequence shown here is derived from an EMBL/GenBank/DDBJ whole genome shotgun (WGS) entry which is preliminary data.</text>
</comment>
<protein>
    <submittedName>
        <fullName evidence="1">Heme-binding protein</fullName>
    </submittedName>
</protein>
<sequence>MTAQPTKFALTQPHVRAALAAGEAAALAAAARVSIAVVDDGGHLLGFVRMDEVHTGTVEVALAKARSAAGFRKPTRDLAQSLAAGMTALLTLPGCLPIPGGVPLCVGGQVAGAIGVSGASPDTDDAIARAAAGATP</sequence>
<dbReference type="Gene3D" id="3.30.450.150">
    <property type="entry name" value="Haem-degrading domain"/>
    <property type="match status" value="1"/>
</dbReference>
<dbReference type="PANTHER" id="PTHR34309:SF1">
    <property type="entry name" value="PROTEIN GLCG"/>
    <property type="match status" value="1"/>
</dbReference>
<accession>A0A370KXI7</accession>
<dbReference type="InterPro" id="IPR005624">
    <property type="entry name" value="PduO/GlcC-like"/>
</dbReference>
<keyword evidence="2" id="KW-1185">Reference proteome</keyword>
<dbReference type="InterPro" id="IPR038084">
    <property type="entry name" value="PduO/GlcC-like_sf"/>
</dbReference>
<dbReference type="AlphaFoldDB" id="A0A370KXI7"/>
<dbReference type="RefSeq" id="WP_114832778.1">
    <property type="nucleotide sequence ID" value="NZ_QQTO01000024.1"/>
</dbReference>